<name>A0A081NUW9_9BACL</name>
<keyword evidence="3" id="KW-1185">Reference proteome</keyword>
<organism evidence="2 3">
    <name type="scientific">Paenibacillus tyrfis</name>
    <dbReference type="NCBI Taxonomy" id="1501230"/>
    <lineage>
        <taxon>Bacteria</taxon>
        <taxon>Bacillati</taxon>
        <taxon>Bacillota</taxon>
        <taxon>Bacilli</taxon>
        <taxon>Bacillales</taxon>
        <taxon>Paenibacillaceae</taxon>
        <taxon>Paenibacillus</taxon>
    </lineage>
</organism>
<dbReference type="PANTHER" id="PTHR46844:SF1">
    <property type="entry name" value="SLR5058 PROTEIN"/>
    <property type="match status" value="1"/>
</dbReference>
<dbReference type="Pfam" id="PF05729">
    <property type="entry name" value="NACHT"/>
    <property type="match status" value="1"/>
</dbReference>
<sequence>MNYLLENLGDERFQELCQALLIKEFPNVQCFPIGQPDGGRDAVVYFNSARNNKEFAVFQVKFVKNPQRINDPHKWLLEVLEGELPKIKELIPRGAKSYYLLTNVTGTGHLDSGSIDKVHSLLEENLDIPVLCWWRDDLCKRLDSSWDLKWLYPDLVTGTDLFRYIVDQGGLTDSSKRFDAITAFVRAQYEEDLEVRFKQVELQNNLLDLFVDVPIHFNDTKEDRHLQYLFRGVLREFGSQEDNNVIGAATLFSKSLFQENVPQLVLEGAPGQGKSTLAQFLCQIYRMKLLKLEQEFNTLPISVRPSNLRIPIKVDLRNLASWLSKDNPFSSDEDDEALYQWEKSLESFLIAQIKYYSGGFEFSVSDLHAVAKVSSLLIVLDGLDEVADIQMRKELVNEVVKGINRLRQTSASLQVIITSRPSVFENSPGFPIKKFPHFRLVSLTKNLIDNYTTQWLRAKKIYGSQASEVKKILKNKLEKPHLRDLARNPMQLAILLSLIHTKGSSLPDKRTALYDSYVDLFFDREAEKDNTVRENRELLIDIHRFLAWILHSESEQGKHEGRINTERLQSLLSEYLKSEGRDSSMTESLFTGVVERVVFLVSRIQGTFEFEVQPLREYFVARHLYETAPYSPPGNEKKGTKPDRFDAIAKNFYWLNVTRFFCGCFSKGELPSLVERLNVLLEDVQYKNISHPRALTAMLLSDWVFSQNQYSMREAVKLVLKGITLRHVLGSGKRNSDVLVLPSGCGREQLVDECFNILKEKPTIDYAWEIIDLIVANSPKEERKNHWYNYISGIEGEKEFSSWLTYGLYMGVLPDLTSEELNLLIIRHEFSINNLVTLLRAGHSKIIESDEKFSSIVIDHILNECIEIPLKRKETSILLNFIHGINPKSYGLAFDISKPGPLREIRSRYGYHFDILFDGGYDDSLTIQTQIAIPENQELKMCYEFLQYSSNETDKHATEWVNGLAPWETIVENLRVLWGDRWSIYSLAITSSNVKIPKDKEEIDLFDVSTPLCKRTFYARNASSIWWRKQIESASTEMDFMFLSLLFLTSANSNLLKNVLDYIQPVFDKISNDNWEKVTKQLEYTRRVGNRRDLALNMSKLPGELTARTVAAIGICVNDRDSIKLYEVHLHDYVGTDVSVLKFCQRVAFTLVEHDPSRWNQAISIISRIYSQGGTFDAYYHSIYRRRYMGYPVQIPVDVAKQIANQPENYPRFLVDLAERACRDEVASQIVPIGTLAKKERWFENANLLTV</sequence>
<gene>
    <name evidence="2" type="ORF">ET33_27085</name>
</gene>
<comment type="caution">
    <text evidence="2">The sequence shown here is derived from an EMBL/GenBank/DDBJ whole genome shotgun (WGS) entry which is preliminary data.</text>
</comment>
<evidence type="ECO:0000313" key="3">
    <source>
        <dbReference type="Proteomes" id="UP000028123"/>
    </source>
</evidence>
<feature type="domain" description="NACHT" evidence="1">
    <location>
        <begin position="264"/>
        <end position="458"/>
    </location>
</feature>
<dbReference type="Gene3D" id="3.40.50.300">
    <property type="entry name" value="P-loop containing nucleotide triphosphate hydrolases"/>
    <property type="match status" value="1"/>
</dbReference>
<dbReference type="OrthoDB" id="9781752at2"/>
<accession>A0A081NUW9</accession>
<dbReference type="Proteomes" id="UP000028123">
    <property type="component" value="Unassembled WGS sequence"/>
</dbReference>
<dbReference type="RefSeq" id="WP_036691973.1">
    <property type="nucleotide sequence ID" value="NZ_JNVM01000041.1"/>
</dbReference>
<dbReference type="InterPro" id="IPR027417">
    <property type="entry name" value="P-loop_NTPase"/>
</dbReference>
<dbReference type="PANTHER" id="PTHR46844">
    <property type="entry name" value="SLR5058 PROTEIN"/>
    <property type="match status" value="1"/>
</dbReference>
<dbReference type="InterPro" id="IPR007111">
    <property type="entry name" value="NACHT_NTPase"/>
</dbReference>
<reference evidence="2 3" key="1">
    <citation type="submission" date="2014-06" db="EMBL/GenBank/DDBJ databases">
        <title>Draft genome sequence of Paenibacillus sp. MSt1.</title>
        <authorList>
            <person name="Aw Y.K."/>
            <person name="Ong K.S."/>
            <person name="Gan H.M."/>
            <person name="Lee S.M."/>
        </authorList>
    </citation>
    <scope>NUCLEOTIDE SEQUENCE [LARGE SCALE GENOMIC DNA]</scope>
    <source>
        <strain evidence="2 3">MSt1</strain>
    </source>
</reference>
<dbReference type="AlphaFoldDB" id="A0A081NUW9"/>
<dbReference type="eggNOG" id="COG5635">
    <property type="taxonomic scope" value="Bacteria"/>
</dbReference>
<protein>
    <recommendedName>
        <fullName evidence="1">NACHT domain-containing protein</fullName>
    </recommendedName>
</protein>
<evidence type="ECO:0000313" key="2">
    <source>
        <dbReference type="EMBL" id="KEQ22242.1"/>
    </source>
</evidence>
<dbReference type="SUPFAM" id="SSF52540">
    <property type="entry name" value="P-loop containing nucleoside triphosphate hydrolases"/>
    <property type="match status" value="1"/>
</dbReference>
<evidence type="ECO:0000259" key="1">
    <source>
        <dbReference type="Pfam" id="PF05729"/>
    </source>
</evidence>
<proteinExistence type="predicted"/>
<dbReference type="EMBL" id="JNVM01000041">
    <property type="protein sequence ID" value="KEQ22242.1"/>
    <property type="molecule type" value="Genomic_DNA"/>
</dbReference>